<evidence type="ECO:0000256" key="1">
    <source>
        <dbReference type="SAM" id="MobiDB-lite"/>
    </source>
</evidence>
<dbReference type="AlphaFoldDB" id="A0A7D9D630"/>
<keyword evidence="3" id="KW-1185">Reference proteome</keyword>
<protein>
    <submittedName>
        <fullName evidence="2">Uncharacterized protein</fullName>
    </submittedName>
</protein>
<evidence type="ECO:0000313" key="2">
    <source>
        <dbReference type="EMBL" id="CAB3977071.1"/>
    </source>
</evidence>
<sequence>MDHCNSECNEPCVCCELEYEEFNFFDSTKPHKGVDMIKSEPEYKSNFIAIGDKKQLYFYNNTLTMFHVVLVRSMTDYLDPDYSPAIRLQVSTVQKPIPILIFGTGEYMCIQTCNNDESFFLMDIAKKVTEKEFEERKADKDPDESFQNIHTNKF</sequence>
<accession>A0A7D9D630</accession>
<reference evidence="2" key="1">
    <citation type="submission" date="2020-04" db="EMBL/GenBank/DDBJ databases">
        <authorList>
            <person name="Alioto T."/>
            <person name="Alioto T."/>
            <person name="Gomez Garrido J."/>
        </authorList>
    </citation>
    <scope>NUCLEOTIDE SEQUENCE</scope>
    <source>
        <strain evidence="2">A484AB</strain>
    </source>
</reference>
<organism evidence="2 3">
    <name type="scientific">Paramuricea clavata</name>
    <name type="common">Red gorgonian</name>
    <name type="synonym">Violescent sea-whip</name>
    <dbReference type="NCBI Taxonomy" id="317549"/>
    <lineage>
        <taxon>Eukaryota</taxon>
        <taxon>Metazoa</taxon>
        <taxon>Cnidaria</taxon>
        <taxon>Anthozoa</taxon>
        <taxon>Octocorallia</taxon>
        <taxon>Malacalcyonacea</taxon>
        <taxon>Plexauridae</taxon>
        <taxon>Paramuricea</taxon>
    </lineage>
</organism>
<evidence type="ECO:0000313" key="3">
    <source>
        <dbReference type="Proteomes" id="UP001152795"/>
    </source>
</evidence>
<gene>
    <name evidence="2" type="ORF">PACLA_8A064523</name>
</gene>
<feature type="compositionally biased region" description="Polar residues" evidence="1">
    <location>
        <begin position="145"/>
        <end position="154"/>
    </location>
</feature>
<dbReference type="EMBL" id="CACRXK020000028">
    <property type="protein sequence ID" value="CAB3977071.1"/>
    <property type="molecule type" value="Genomic_DNA"/>
</dbReference>
<dbReference type="Proteomes" id="UP001152795">
    <property type="component" value="Unassembled WGS sequence"/>
</dbReference>
<name>A0A7D9D630_PARCT</name>
<comment type="caution">
    <text evidence="2">The sequence shown here is derived from an EMBL/GenBank/DDBJ whole genome shotgun (WGS) entry which is preliminary data.</text>
</comment>
<proteinExistence type="predicted"/>
<feature type="region of interest" description="Disordered" evidence="1">
    <location>
        <begin position="134"/>
        <end position="154"/>
    </location>
</feature>